<evidence type="ECO:0000259" key="1">
    <source>
        <dbReference type="Pfam" id="PF09407"/>
    </source>
</evidence>
<evidence type="ECO:0000313" key="3">
    <source>
        <dbReference type="Proteomes" id="UP000396835"/>
    </source>
</evidence>
<organism evidence="2 3">
    <name type="scientific">Prevotella heparinolytica</name>
    <dbReference type="NCBI Taxonomy" id="28113"/>
    <lineage>
        <taxon>Bacteria</taxon>
        <taxon>Pseudomonadati</taxon>
        <taxon>Bacteroidota</taxon>
        <taxon>Bacteroidia</taxon>
        <taxon>Bacteroidales</taxon>
        <taxon>Bacteroidaceae</taxon>
        <taxon>Bacteroides</taxon>
    </lineage>
</organism>
<sequence length="267" mass="30700">MTIREWIRYREIGGFPTFSVEDVRLAFPAYSGQVIRNELFRLSLQGILYSAYRGFYVIIPPHYAAKRIVPPLYYIEQLMSYLNKPYYISLLNAAEILGAAHQRPQTVSVTTVEPKPSVSSTKNNSLVWVYRKEIPSDFLLSKNSETGVIHYSNAELTSIDIVQYEQHIGGLSRAATILDELTDKMDFRGASEKLFNYTSIATIQRLGYILEKVLGRDEIAEIVYTELKLYAKRFRFVPLSTHRPDADAEKDTRWKVNINTIIETDEI</sequence>
<dbReference type="RefSeq" id="WP_106043031.1">
    <property type="nucleotide sequence ID" value="NZ_CAACYH010000007.1"/>
</dbReference>
<dbReference type="AlphaFoldDB" id="A0A449I6T5"/>
<protein>
    <recommendedName>
        <fullName evidence="1">AbiEi antitoxin C-terminal domain-containing protein</fullName>
    </recommendedName>
</protein>
<accession>A0A449I6T5</accession>
<reference evidence="2 3" key="1">
    <citation type="submission" date="2019-02" db="EMBL/GenBank/DDBJ databases">
        <authorList>
            <consortium name="Pathogen Informatics"/>
        </authorList>
    </citation>
    <scope>NUCLEOTIDE SEQUENCE [LARGE SCALE GENOMIC DNA]</scope>
    <source>
        <strain evidence="2 3">3012STDY7078512</strain>
    </source>
</reference>
<evidence type="ECO:0000313" key="2">
    <source>
        <dbReference type="EMBL" id="VFB15132.1"/>
    </source>
</evidence>
<dbReference type="Proteomes" id="UP000396835">
    <property type="component" value="Unassembled WGS sequence"/>
</dbReference>
<gene>
    <name evidence="2" type="ORF">NCTC7812_02717</name>
</gene>
<dbReference type="OrthoDB" id="42441at2"/>
<name>A0A449I6T5_9BACE</name>
<dbReference type="EMBL" id="CAACYH010000007">
    <property type="protein sequence ID" value="VFB15132.1"/>
    <property type="molecule type" value="Genomic_DNA"/>
</dbReference>
<proteinExistence type="predicted"/>
<feature type="domain" description="AbiEi antitoxin C-terminal" evidence="1">
    <location>
        <begin position="71"/>
        <end position="211"/>
    </location>
</feature>
<dbReference type="Pfam" id="PF09407">
    <property type="entry name" value="AbiEi_1"/>
    <property type="match status" value="1"/>
</dbReference>
<dbReference type="InterPro" id="IPR018547">
    <property type="entry name" value="AbiEi_C"/>
</dbReference>